<protein>
    <submittedName>
        <fullName evidence="2">Uncharacterized protein</fullName>
    </submittedName>
</protein>
<proteinExistence type="predicted"/>
<evidence type="ECO:0000256" key="1">
    <source>
        <dbReference type="SAM" id="MobiDB-lite"/>
    </source>
</evidence>
<dbReference type="EMBL" id="JALJOQ010000010">
    <property type="protein sequence ID" value="KAK9812006.1"/>
    <property type="molecule type" value="Genomic_DNA"/>
</dbReference>
<comment type="caution">
    <text evidence="2">The sequence shown here is derived from an EMBL/GenBank/DDBJ whole genome shotgun (WGS) entry which is preliminary data.</text>
</comment>
<reference evidence="2 3" key="1">
    <citation type="journal article" date="2024" name="Nat. Commun.">
        <title>Phylogenomics reveals the evolutionary origins of lichenization in chlorophyte algae.</title>
        <authorList>
            <person name="Puginier C."/>
            <person name="Libourel C."/>
            <person name="Otte J."/>
            <person name="Skaloud P."/>
            <person name="Haon M."/>
            <person name="Grisel S."/>
            <person name="Petersen M."/>
            <person name="Berrin J.G."/>
            <person name="Delaux P.M."/>
            <person name="Dal Grande F."/>
            <person name="Keller J."/>
        </authorList>
    </citation>
    <scope>NUCLEOTIDE SEQUENCE [LARGE SCALE GENOMIC DNA]</scope>
    <source>
        <strain evidence="2 3">SAG 2036</strain>
    </source>
</reference>
<dbReference type="AlphaFoldDB" id="A0AAW1PEW7"/>
<gene>
    <name evidence="2" type="ORF">WJX73_008065</name>
</gene>
<organism evidence="2 3">
    <name type="scientific">Symbiochloris irregularis</name>
    <dbReference type="NCBI Taxonomy" id="706552"/>
    <lineage>
        <taxon>Eukaryota</taxon>
        <taxon>Viridiplantae</taxon>
        <taxon>Chlorophyta</taxon>
        <taxon>core chlorophytes</taxon>
        <taxon>Trebouxiophyceae</taxon>
        <taxon>Trebouxiales</taxon>
        <taxon>Trebouxiaceae</taxon>
        <taxon>Symbiochloris</taxon>
    </lineage>
</organism>
<dbReference type="Proteomes" id="UP001465755">
    <property type="component" value="Unassembled WGS sequence"/>
</dbReference>
<name>A0AAW1PEW7_9CHLO</name>
<sequence length="130" mass="13590">MGPAPATGPHSSELCISKHNCQCNLSLPTIRRFPSQSTDPALVAAAIGLIGLEEGHAAPGQSEKACGLSKLIPLQASAQEVSKAEPCKHRQQPSAPMPQAGQQSGQGMHEDVCHQACCSQCEDLTTCSHH</sequence>
<feature type="region of interest" description="Disordered" evidence="1">
    <location>
        <begin position="82"/>
        <end position="106"/>
    </location>
</feature>
<keyword evidence="3" id="KW-1185">Reference proteome</keyword>
<evidence type="ECO:0000313" key="2">
    <source>
        <dbReference type="EMBL" id="KAK9812006.1"/>
    </source>
</evidence>
<accession>A0AAW1PEW7</accession>
<evidence type="ECO:0000313" key="3">
    <source>
        <dbReference type="Proteomes" id="UP001465755"/>
    </source>
</evidence>